<evidence type="ECO:0000256" key="2">
    <source>
        <dbReference type="ARBA" id="ARBA00022741"/>
    </source>
</evidence>
<organism evidence="5">
    <name type="scientific">Desulfovibrio sp. U5L</name>
    <dbReference type="NCBI Taxonomy" id="596152"/>
    <lineage>
        <taxon>Bacteria</taxon>
        <taxon>Pseudomonadati</taxon>
        <taxon>Thermodesulfobacteriota</taxon>
        <taxon>Desulfovibrionia</taxon>
        <taxon>Desulfovibrionales</taxon>
        <taxon>Desulfovibrionaceae</taxon>
        <taxon>Desulfovibrio</taxon>
    </lineage>
</organism>
<protein>
    <submittedName>
        <fullName evidence="5">Succinyl-CoA synthetase, alpha subunit</fullName>
    </submittedName>
</protein>
<dbReference type="EMBL" id="JH600068">
    <property type="protein sequence ID" value="EIG54275.1"/>
    <property type="molecule type" value="Genomic_DNA"/>
</dbReference>
<dbReference type="Pfam" id="PF00549">
    <property type="entry name" value="Ligase_CoA"/>
    <property type="match status" value="2"/>
</dbReference>
<dbReference type="PANTHER" id="PTHR11117:SF2">
    <property type="entry name" value="SUCCINATE--COA LIGASE [ADP_GDP-FORMING] SUBUNIT ALPHA, MITOCHONDRIAL"/>
    <property type="match status" value="1"/>
</dbReference>
<dbReference type="InterPro" id="IPR013650">
    <property type="entry name" value="ATP-grasp_succ-CoA_synth-type"/>
</dbReference>
<dbReference type="SMART" id="SM00881">
    <property type="entry name" value="CoA_binding"/>
    <property type="match status" value="1"/>
</dbReference>
<dbReference type="Pfam" id="PF02629">
    <property type="entry name" value="CoA_binding"/>
    <property type="match status" value="1"/>
</dbReference>
<dbReference type="SUPFAM" id="SSF52210">
    <property type="entry name" value="Succinyl-CoA synthetase domains"/>
    <property type="match status" value="2"/>
</dbReference>
<proteinExistence type="inferred from homology"/>
<gene>
    <name evidence="5" type="ORF">DesU5LDRAFT_2619</name>
</gene>
<dbReference type="GO" id="GO:0004775">
    <property type="term" value="F:succinate-CoA ligase (ADP-forming) activity"/>
    <property type="evidence" value="ECO:0007669"/>
    <property type="project" value="TreeGrafter"/>
</dbReference>
<accession>I2Q3B9</accession>
<dbReference type="HOGENOM" id="CLU_023346_0_0_7"/>
<dbReference type="InterPro" id="IPR005811">
    <property type="entry name" value="SUCC_ACL_C"/>
</dbReference>
<dbReference type="Pfam" id="PF08442">
    <property type="entry name" value="ATP-grasp_2"/>
    <property type="match status" value="1"/>
</dbReference>
<dbReference type="GO" id="GO:0006099">
    <property type="term" value="P:tricarboxylic acid cycle"/>
    <property type="evidence" value="ECO:0007669"/>
    <property type="project" value="TreeGrafter"/>
</dbReference>
<reference evidence="5" key="1">
    <citation type="submission" date="2011-11" db="EMBL/GenBank/DDBJ databases">
        <title>Improved High-Quality Draft sequence of Desulfovibrio sp. U5L.</title>
        <authorList>
            <consortium name="US DOE Joint Genome Institute"/>
            <person name="Lucas S."/>
            <person name="Han J."/>
            <person name="Lapidus A."/>
            <person name="Cheng J.-F."/>
            <person name="Goodwin L."/>
            <person name="Pitluck S."/>
            <person name="Peters L."/>
            <person name="Ovchinnikova G."/>
            <person name="Held B."/>
            <person name="Detter J.C."/>
            <person name="Han C."/>
            <person name="Tapia R."/>
            <person name="Land M."/>
            <person name="Hauser L."/>
            <person name="Kyrpides N."/>
            <person name="Ivanova N."/>
            <person name="Pagani I."/>
            <person name="Gabster J."/>
            <person name="Walker C."/>
            <person name="Stolyar S."/>
            <person name="Stahl D."/>
            <person name="Arkin A."/>
            <person name="Dehal P."/>
            <person name="Hazen T."/>
            <person name="Woyke T."/>
        </authorList>
    </citation>
    <scope>NUCLEOTIDE SEQUENCE [LARGE SCALE GENOMIC DNA]</scope>
    <source>
        <strain evidence="5">U5L</strain>
    </source>
</reference>
<keyword evidence="1" id="KW-0436">Ligase</keyword>
<dbReference type="Gene3D" id="3.40.50.261">
    <property type="entry name" value="Succinyl-CoA synthetase domains"/>
    <property type="match status" value="2"/>
</dbReference>
<dbReference type="FunFam" id="3.40.50.720:FF:000277">
    <property type="entry name" value="Succinate--CoA ligase [ADP-forming] subunit alpha"/>
    <property type="match status" value="1"/>
</dbReference>
<dbReference type="PANTHER" id="PTHR11117">
    <property type="entry name" value="SUCCINYL-COA LIGASE SUBUNIT ALPHA"/>
    <property type="match status" value="1"/>
</dbReference>
<comment type="similarity">
    <text evidence="3">Belongs to the succinate/malate CoA ligase alpha subunit family.</text>
</comment>
<dbReference type="PRINTS" id="PR01798">
    <property type="entry name" value="SCOASYNTHASE"/>
</dbReference>
<dbReference type="Gene3D" id="3.40.50.720">
    <property type="entry name" value="NAD(P)-binding Rossmann-like Domain"/>
    <property type="match status" value="1"/>
</dbReference>
<dbReference type="InterPro" id="IPR017440">
    <property type="entry name" value="Cit_synth/succinyl-CoA_lig_AS"/>
</dbReference>
<evidence type="ECO:0000259" key="4">
    <source>
        <dbReference type="SMART" id="SM00881"/>
    </source>
</evidence>
<dbReference type="PROSITE" id="PS00399">
    <property type="entry name" value="SUCCINYL_COA_LIG_2"/>
    <property type="match status" value="1"/>
</dbReference>
<dbReference type="Gene3D" id="3.30.470.20">
    <property type="entry name" value="ATP-grasp fold, B domain"/>
    <property type="match status" value="1"/>
</dbReference>
<dbReference type="GO" id="GO:0004776">
    <property type="term" value="F:succinate-CoA ligase (GDP-forming) activity"/>
    <property type="evidence" value="ECO:0007669"/>
    <property type="project" value="TreeGrafter"/>
</dbReference>
<sequence>MLLTEHAGKALFAEAGIETPPGLALGPGEAAGLVPPFAAPWYLKAQTLSGGRGKTGGVVRLDDPAGLEAAAGRLFDLSLGGQTPPFLRLEPAVVFDRTVYLSLGVSRERKGLCLTVARQGGVDVEGLAGSEELLVLDVPPPFVLTPRLGRAAFFHLDLEPERFEAFFTLLSRLFAAVAANGLLLAEINPLAVTPDGRFVALDAKVAVDDHAVCVTPALARFGDDRFATSSERRAVAHGLSFVSLAGRVGLVANGAGLAMATMDALDTAGLSAANFLDFGGTADAPRIKAAFDLIFADPNVTACCVNMYGGILSCLDVAEALAVTLADAPPPRPVVVRFAGNGAAAGAARLRGLGLPSLLVADDMDEAMALLSEIIPVGPRRPLSIPLAEACRDRPAVAPNDAETARRAAPLLPSLLDLDATSGVLVQGLTGRAGRLHARRMAAGGTNVACGVTPFRGGATVDGIPVYDTVAQAVRHHDIALSVIFVPAPGAADAVLEAAEAGVRRIVCITDGVPQKDMLAVRAALAGRGALLLGPNTPGFCLPGRMQAGIMPGEPFSPGPVAVFSRSGTLAYEVCSRLTAAGIGQAVVAGIGGDPFGGAGFVELCEMVRRDERVRAVMVVGEVGGYAEEELAAHVAATGYPKPVAAFVAGLTAPPGRTLGHAGALLDRPGGITEKLACLARAGIAVCPELGDVAGVMAGALCGA</sequence>
<feature type="domain" description="CoA-binding" evidence="4">
    <location>
        <begin position="417"/>
        <end position="513"/>
    </location>
</feature>
<dbReference type="InterPro" id="IPR013815">
    <property type="entry name" value="ATP_grasp_subdomain_1"/>
</dbReference>
<dbReference type="SUPFAM" id="SSF56059">
    <property type="entry name" value="Glutathione synthetase ATP-binding domain-like"/>
    <property type="match status" value="1"/>
</dbReference>
<dbReference type="Gene3D" id="3.30.1490.20">
    <property type="entry name" value="ATP-grasp fold, A domain"/>
    <property type="match status" value="1"/>
</dbReference>
<dbReference type="SUPFAM" id="SSF51735">
    <property type="entry name" value="NAD(P)-binding Rossmann-fold domains"/>
    <property type="match status" value="1"/>
</dbReference>
<evidence type="ECO:0000256" key="3">
    <source>
        <dbReference type="ARBA" id="ARBA00060724"/>
    </source>
</evidence>
<dbReference type="GO" id="GO:0005524">
    <property type="term" value="F:ATP binding"/>
    <property type="evidence" value="ECO:0007669"/>
    <property type="project" value="InterPro"/>
</dbReference>
<evidence type="ECO:0000256" key="1">
    <source>
        <dbReference type="ARBA" id="ARBA00022598"/>
    </source>
</evidence>
<dbReference type="GO" id="GO:0009361">
    <property type="term" value="C:succinate-CoA ligase complex (ADP-forming)"/>
    <property type="evidence" value="ECO:0007669"/>
    <property type="project" value="TreeGrafter"/>
</dbReference>
<dbReference type="AlphaFoldDB" id="I2Q3B9"/>
<evidence type="ECO:0000313" key="5">
    <source>
        <dbReference type="EMBL" id="EIG54275.1"/>
    </source>
</evidence>
<dbReference type="InterPro" id="IPR016102">
    <property type="entry name" value="Succinyl-CoA_synth-like"/>
</dbReference>
<dbReference type="OrthoDB" id="9802602at2"/>
<dbReference type="eggNOG" id="COG0074">
    <property type="taxonomic scope" value="Bacteria"/>
</dbReference>
<name>I2Q3B9_9BACT</name>
<keyword evidence="2" id="KW-0547">Nucleotide-binding</keyword>
<dbReference type="STRING" id="596152.DesU5LDRAFT_2619"/>
<dbReference type="eggNOG" id="COG0045">
    <property type="taxonomic scope" value="Bacteria"/>
</dbReference>
<dbReference type="InterPro" id="IPR036291">
    <property type="entry name" value="NAD(P)-bd_dom_sf"/>
</dbReference>
<dbReference type="InterPro" id="IPR003781">
    <property type="entry name" value="CoA-bd"/>
</dbReference>